<dbReference type="SUPFAM" id="SSF48208">
    <property type="entry name" value="Six-hairpin glycosidases"/>
    <property type="match status" value="1"/>
</dbReference>
<evidence type="ECO:0000259" key="3">
    <source>
        <dbReference type="PROSITE" id="PS51820"/>
    </source>
</evidence>
<evidence type="ECO:0000313" key="5">
    <source>
        <dbReference type="Proteomes" id="UP001207408"/>
    </source>
</evidence>
<dbReference type="InterPro" id="IPR011658">
    <property type="entry name" value="PA14_dom"/>
</dbReference>
<evidence type="ECO:0000313" key="4">
    <source>
        <dbReference type="EMBL" id="MCW3806874.1"/>
    </source>
</evidence>
<dbReference type="Pfam" id="PF03422">
    <property type="entry name" value="CBM_6"/>
    <property type="match status" value="1"/>
</dbReference>
<proteinExistence type="predicted"/>
<dbReference type="Gene3D" id="2.80.10.50">
    <property type="match status" value="1"/>
</dbReference>
<dbReference type="CDD" id="cd00161">
    <property type="entry name" value="beta-trefoil_Ricin-like"/>
    <property type="match status" value="1"/>
</dbReference>
<dbReference type="PROSITE" id="PS51820">
    <property type="entry name" value="PA14"/>
    <property type="match status" value="1"/>
</dbReference>
<dbReference type="EMBL" id="JAPDPI010000031">
    <property type="protein sequence ID" value="MCW3806874.1"/>
    <property type="molecule type" value="Genomic_DNA"/>
</dbReference>
<dbReference type="Gene3D" id="2.60.120.260">
    <property type="entry name" value="Galactose-binding domain-like"/>
    <property type="match status" value="1"/>
</dbReference>
<dbReference type="InterPro" id="IPR006584">
    <property type="entry name" value="Cellulose-bd_IV"/>
</dbReference>
<dbReference type="InterPro" id="IPR053169">
    <property type="entry name" value="MUG_Protein"/>
</dbReference>
<dbReference type="AlphaFoldDB" id="A0AAE3SKY6"/>
<dbReference type="Pfam" id="PF14200">
    <property type="entry name" value="RicinB_lectin_2"/>
    <property type="match status" value="1"/>
</dbReference>
<keyword evidence="5" id="KW-1185">Reference proteome</keyword>
<dbReference type="GO" id="GO:0005975">
    <property type="term" value="P:carbohydrate metabolic process"/>
    <property type="evidence" value="ECO:0007669"/>
    <property type="project" value="InterPro"/>
</dbReference>
<dbReference type="InterPro" id="IPR026444">
    <property type="entry name" value="Secre_tail"/>
</dbReference>
<feature type="domain" description="PA14" evidence="3">
    <location>
        <begin position="646"/>
        <end position="783"/>
    </location>
</feature>
<dbReference type="SUPFAM" id="SSF49785">
    <property type="entry name" value="Galactose-binding domain-like"/>
    <property type="match status" value="1"/>
</dbReference>
<sequence>MKHKALFKKTYFKHSIFLLFLSLISSWCLSQAIGLQSGSVYMIESSLNGKVIGVENSSLNDNAKLQIWTNTNSNAQKWIVNQEADNTFTITNVASGKVIKPSGSNICQSTPAGTSIEKWLISKVPDTENAYTIKVSLSDTYSICAKEADYDGAYVQIDQLSDIETEKWNFILQENTEPDLSATIKKQAINDWISAYFDTRGDNEVFKGEGFWGNAEMMEIVDDAFETTGDIAYMSLFSTMYNEFIQKEGTDWSWNEYNDDITWMCLACIRAYFYTGNTTYFNSAKSNFDVMYNRALTQDDLLGNGLIWKQGTRTKNACINGPAMVACCYLAKATGDESYYTKAISLYEWSKNRLFNPDNGHVYDAFYVNDETGETETNYWASTYNQATYLGASIMLYQYTGDPQYLKQAHQIAKFTRDMFNNGVINTESGRDLDGFKGIYMRYIRRYIKEFNRVDYIPWMQLNAKVSYNNRNSQGLINTLWGSKTSETELPGAFSASTAVSLLTNCPIELTNKKDAYSLIKADHFDFLSSVFLREIADDSHYLQIRNNHWVGFTNVDFGYNGAIGVNLNVASGSNTGKIEIRMNNEDGPILGTADIPATGDFNTYTQVYCEVENIFGMQHIYLKYIGNGTTVNLKDFQFIESSTQQQNNGLKANYYNGQDFNSPVCETIDSAIDFDWGVASPLAGVDYDNFSVRWSGQIEPLYSGTYTFYINSDNGRRLWINNELIIDKWINDWGVEYSGSIDLTAGQKYDIKIEYFEESGGANIKMEWESMLQNRKIVPATQLFLPPVNPTDITTSFQEQKVNIYPNPTSESIYISSTEPMDSISISDMNGKVVHSANHINANQYQVNLSSFPNGIFLVQLNTNINKNHTIKVVKK</sequence>
<dbReference type="InterPro" id="IPR008928">
    <property type="entry name" value="6-hairpin_glycosidase_sf"/>
</dbReference>
<dbReference type="InterPro" id="IPR000772">
    <property type="entry name" value="Ricin_B_lectin"/>
</dbReference>
<dbReference type="SUPFAM" id="SSF50370">
    <property type="entry name" value="Ricin B-like lectins"/>
    <property type="match status" value="1"/>
</dbReference>
<dbReference type="InterPro" id="IPR005198">
    <property type="entry name" value="Glyco_hydro_76"/>
</dbReference>
<dbReference type="Gene3D" id="1.50.10.20">
    <property type="match status" value="1"/>
</dbReference>
<evidence type="ECO:0000256" key="1">
    <source>
        <dbReference type="ARBA" id="ARBA00022729"/>
    </source>
</evidence>
<dbReference type="Pfam" id="PF18962">
    <property type="entry name" value="Por_Secre_tail"/>
    <property type="match status" value="1"/>
</dbReference>
<dbReference type="PROSITE" id="PS50231">
    <property type="entry name" value="RICIN_B_LECTIN"/>
    <property type="match status" value="1"/>
</dbReference>
<gene>
    <name evidence="4" type="ORF">OM074_14650</name>
</gene>
<keyword evidence="1" id="KW-0732">Signal</keyword>
<dbReference type="InterPro" id="IPR035992">
    <property type="entry name" value="Ricin_B-like_lectins"/>
</dbReference>
<dbReference type="SMART" id="SM00606">
    <property type="entry name" value="CBD_IV"/>
    <property type="match status" value="1"/>
</dbReference>
<dbReference type="Pfam" id="PF03663">
    <property type="entry name" value="Glyco_hydro_76"/>
    <property type="match status" value="1"/>
</dbReference>
<dbReference type="CDD" id="cd04084">
    <property type="entry name" value="CBM6_xylanase-like"/>
    <property type="match status" value="1"/>
</dbReference>
<dbReference type="Gene3D" id="3.90.182.10">
    <property type="entry name" value="Toxin - Anthrax Protective Antigen,domain 1"/>
    <property type="match status" value="1"/>
</dbReference>
<evidence type="ECO:0000259" key="2">
    <source>
        <dbReference type="PROSITE" id="PS51175"/>
    </source>
</evidence>
<dbReference type="PROSITE" id="PS51175">
    <property type="entry name" value="CBM6"/>
    <property type="match status" value="1"/>
</dbReference>
<accession>A0AAE3SKY6</accession>
<dbReference type="InterPro" id="IPR008979">
    <property type="entry name" value="Galactose-bd-like_sf"/>
</dbReference>
<dbReference type="InterPro" id="IPR005084">
    <property type="entry name" value="CBM6"/>
</dbReference>
<feature type="domain" description="CBM6" evidence="2">
    <location>
        <begin position="518"/>
        <end position="640"/>
    </location>
</feature>
<dbReference type="SMART" id="SM00758">
    <property type="entry name" value="PA14"/>
    <property type="match status" value="1"/>
</dbReference>
<organism evidence="4 5">
    <name type="scientific">Plebeiibacterium marinum</name>
    <dbReference type="NCBI Taxonomy" id="2992111"/>
    <lineage>
        <taxon>Bacteria</taxon>
        <taxon>Pseudomonadati</taxon>
        <taxon>Bacteroidota</taxon>
        <taxon>Bacteroidia</taxon>
        <taxon>Marinilabiliales</taxon>
        <taxon>Marinilabiliaceae</taxon>
        <taxon>Plebeiibacterium</taxon>
    </lineage>
</organism>
<dbReference type="RefSeq" id="WP_301200734.1">
    <property type="nucleotide sequence ID" value="NZ_JAPDPI010000031.1"/>
</dbReference>
<dbReference type="InterPro" id="IPR037524">
    <property type="entry name" value="PA14/GLEYA"/>
</dbReference>
<dbReference type="SUPFAM" id="SSF56988">
    <property type="entry name" value="Anthrax protective antigen"/>
    <property type="match status" value="1"/>
</dbReference>
<comment type="caution">
    <text evidence="4">The sequence shown here is derived from an EMBL/GenBank/DDBJ whole genome shotgun (WGS) entry which is preliminary data.</text>
</comment>
<dbReference type="PANTHER" id="PTHR47791">
    <property type="entry name" value="MEIOTICALLY UP-REGULATED GENE 191 PROTEIN"/>
    <property type="match status" value="1"/>
</dbReference>
<dbReference type="Pfam" id="PF07691">
    <property type="entry name" value="PA14"/>
    <property type="match status" value="1"/>
</dbReference>
<name>A0AAE3SKY6_9BACT</name>
<reference evidence="4" key="1">
    <citation type="submission" date="2022-10" db="EMBL/GenBank/DDBJ databases">
        <authorList>
            <person name="Yu W.X."/>
        </authorList>
    </citation>
    <scope>NUCLEOTIDE SEQUENCE</scope>
    <source>
        <strain evidence="4">D04</strain>
    </source>
</reference>
<protein>
    <submittedName>
        <fullName evidence="4">PA14 domain-containing protein</fullName>
    </submittedName>
</protein>
<dbReference type="GO" id="GO:0030246">
    <property type="term" value="F:carbohydrate binding"/>
    <property type="evidence" value="ECO:0007669"/>
    <property type="project" value="InterPro"/>
</dbReference>
<dbReference type="Proteomes" id="UP001207408">
    <property type="component" value="Unassembled WGS sequence"/>
</dbReference>
<dbReference type="PANTHER" id="PTHR47791:SF3">
    <property type="entry name" value="MEIOTICALLY UP-REGULATED GENE 191 PROTEIN"/>
    <property type="match status" value="1"/>
</dbReference>
<dbReference type="NCBIfam" id="TIGR04183">
    <property type="entry name" value="Por_Secre_tail"/>
    <property type="match status" value="1"/>
</dbReference>